<accession>A0A8J9YEZ7</accession>
<evidence type="ECO:0000256" key="6">
    <source>
        <dbReference type="ARBA" id="ARBA00022825"/>
    </source>
</evidence>
<keyword evidence="7" id="KW-0865">Zymogen</keyword>
<dbReference type="InterPro" id="IPR001254">
    <property type="entry name" value="Trypsin_dom"/>
</dbReference>
<feature type="domain" description="Peptidase S1" evidence="11">
    <location>
        <begin position="35"/>
        <end position="287"/>
    </location>
</feature>
<evidence type="ECO:0000259" key="11">
    <source>
        <dbReference type="PROSITE" id="PS50240"/>
    </source>
</evidence>
<name>A0A8J9YEZ7_9NEOP</name>
<dbReference type="AlphaFoldDB" id="A0A8J9YEZ7"/>
<dbReference type="InterPro" id="IPR033116">
    <property type="entry name" value="TRYPSIN_SER"/>
</dbReference>
<evidence type="ECO:0000256" key="10">
    <source>
        <dbReference type="RuleBase" id="RU363034"/>
    </source>
</evidence>
<dbReference type="SMART" id="SM00020">
    <property type="entry name" value="Tryp_SPc"/>
    <property type="match status" value="1"/>
</dbReference>
<proteinExistence type="inferred from homology"/>
<dbReference type="InterPro" id="IPR051487">
    <property type="entry name" value="Ser/Thr_Proteases_Immune/Dev"/>
</dbReference>
<keyword evidence="3 10" id="KW-0645">Protease</keyword>
<reference evidence="12" key="1">
    <citation type="submission" date="2021-12" db="EMBL/GenBank/DDBJ databases">
        <authorList>
            <person name="Martin H S."/>
        </authorList>
    </citation>
    <scope>NUCLEOTIDE SEQUENCE</scope>
</reference>
<dbReference type="EMBL" id="OV170227">
    <property type="protein sequence ID" value="CAH0728369.1"/>
    <property type="molecule type" value="Genomic_DNA"/>
</dbReference>
<gene>
    <name evidence="12" type="ORF">BINO364_LOCUS13593</name>
</gene>
<keyword evidence="6 10" id="KW-0720">Serine protease</keyword>
<dbReference type="GO" id="GO:0005576">
    <property type="term" value="C:extracellular region"/>
    <property type="evidence" value="ECO:0007669"/>
    <property type="project" value="UniProtKB-SubCell"/>
</dbReference>
<evidence type="ECO:0000313" key="13">
    <source>
        <dbReference type="Proteomes" id="UP000838878"/>
    </source>
</evidence>
<dbReference type="GO" id="GO:0004252">
    <property type="term" value="F:serine-type endopeptidase activity"/>
    <property type="evidence" value="ECO:0007669"/>
    <property type="project" value="InterPro"/>
</dbReference>
<keyword evidence="8" id="KW-1015">Disulfide bond</keyword>
<keyword evidence="2" id="KW-0964">Secreted</keyword>
<dbReference type="PROSITE" id="PS00134">
    <property type="entry name" value="TRYPSIN_HIS"/>
    <property type="match status" value="1"/>
</dbReference>
<protein>
    <recommendedName>
        <fullName evidence="11">Peptidase S1 domain-containing protein</fullName>
    </recommendedName>
</protein>
<dbReference type="InterPro" id="IPR009003">
    <property type="entry name" value="Peptidase_S1_PA"/>
</dbReference>
<sequence length="288" mass="32141">MRHVKSENFWLDVANHSAWKRLDDLECGFSATDRIIGGMNAALGQFPWVVRLGYSLQEYNDFDWMCGGALLTDLHLITAAHCVKAEDDYQLSVIRVGEYDTETNPDCQLHVCAPPVQDRKIRAIRMHPNFDKPPFHNDVAIIEMDKPVELNDYVSPICLPHVEQLQSLTLGELLIVAGWGKMNMSTEERARILQYVSVPVVKSETCSSFVRGFKLLQSEICAGAQQNKDACGGDSGGPLMKIFDTPDGPKTFLMGIVSFGPTICGIRKPGIYTSVPHFLKWVLDNIVL</sequence>
<dbReference type="InterPro" id="IPR001314">
    <property type="entry name" value="Peptidase_S1A"/>
</dbReference>
<keyword evidence="13" id="KW-1185">Reference proteome</keyword>
<dbReference type="InterPro" id="IPR018114">
    <property type="entry name" value="TRYPSIN_HIS"/>
</dbReference>
<evidence type="ECO:0000256" key="9">
    <source>
        <dbReference type="ARBA" id="ARBA00024195"/>
    </source>
</evidence>
<dbReference type="OrthoDB" id="547031at2759"/>
<evidence type="ECO:0000256" key="2">
    <source>
        <dbReference type="ARBA" id="ARBA00022525"/>
    </source>
</evidence>
<dbReference type="Pfam" id="PF00089">
    <property type="entry name" value="Trypsin"/>
    <property type="match status" value="1"/>
</dbReference>
<comment type="subcellular location">
    <subcellularLocation>
        <location evidence="1">Secreted</location>
    </subcellularLocation>
</comment>
<evidence type="ECO:0000313" key="12">
    <source>
        <dbReference type="EMBL" id="CAH0728369.1"/>
    </source>
</evidence>
<evidence type="ECO:0000256" key="1">
    <source>
        <dbReference type="ARBA" id="ARBA00004613"/>
    </source>
</evidence>
<dbReference type="InterPro" id="IPR043504">
    <property type="entry name" value="Peptidase_S1_PA_chymotrypsin"/>
</dbReference>
<keyword evidence="4" id="KW-0732">Signal</keyword>
<dbReference type="Gene3D" id="2.40.10.10">
    <property type="entry name" value="Trypsin-like serine proteases"/>
    <property type="match status" value="3"/>
</dbReference>
<dbReference type="GO" id="GO:0006508">
    <property type="term" value="P:proteolysis"/>
    <property type="evidence" value="ECO:0007669"/>
    <property type="project" value="UniProtKB-KW"/>
</dbReference>
<dbReference type="Proteomes" id="UP000838878">
    <property type="component" value="Chromosome 7"/>
</dbReference>
<keyword evidence="5 10" id="KW-0378">Hydrolase</keyword>
<comment type="similarity">
    <text evidence="9">Belongs to the peptidase S1 family. CLIP subfamily.</text>
</comment>
<evidence type="ECO:0000256" key="4">
    <source>
        <dbReference type="ARBA" id="ARBA00022729"/>
    </source>
</evidence>
<dbReference type="PRINTS" id="PR00722">
    <property type="entry name" value="CHYMOTRYPSIN"/>
</dbReference>
<evidence type="ECO:0000256" key="5">
    <source>
        <dbReference type="ARBA" id="ARBA00022801"/>
    </source>
</evidence>
<evidence type="ECO:0000256" key="3">
    <source>
        <dbReference type="ARBA" id="ARBA00022670"/>
    </source>
</evidence>
<feature type="non-terminal residue" evidence="12">
    <location>
        <position position="288"/>
    </location>
</feature>
<dbReference type="PROSITE" id="PS00135">
    <property type="entry name" value="TRYPSIN_SER"/>
    <property type="match status" value="1"/>
</dbReference>
<evidence type="ECO:0000256" key="7">
    <source>
        <dbReference type="ARBA" id="ARBA00023145"/>
    </source>
</evidence>
<dbReference type="FunFam" id="2.40.10.10:FF:000146">
    <property type="entry name" value="Serine protease 53"/>
    <property type="match status" value="1"/>
</dbReference>
<dbReference type="SUPFAM" id="SSF50494">
    <property type="entry name" value="Trypsin-like serine proteases"/>
    <property type="match status" value="1"/>
</dbReference>
<evidence type="ECO:0000256" key="8">
    <source>
        <dbReference type="ARBA" id="ARBA00023157"/>
    </source>
</evidence>
<dbReference type="PROSITE" id="PS50240">
    <property type="entry name" value="TRYPSIN_DOM"/>
    <property type="match status" value="1"/>
</dbReference>
<organism evidence="12 13">
    <name type="scientific">Brenthis ino</name>
    <name type="common">lesser marbled fritillary</name>
    <dbReference type="NCBI Taxonomy" id="405034"/>
    <lineage>
        <taxon>Eukaryota</taxon>
        <taxon>Metazoa</taxon>
        <taxon>Ecdysozoa</taxon>
        <taxon>Arthropoda</taxon>
        <taxon>Hexapoda</taxon>
        <taxon>Insecta</taxon>
        <taxon>Pterygota</taxon>
        <taxon>Neoptera</taxon>
        <taxon>Endopterygota</taxon>
        <taxon>Lepidoptera</taxon>
        <taxon>Glossata</taxon>
        <taxon>Ditrysia</taxon>
        <taxon>Papilionoidea</taxon>
        <taxon>Nymphalidae</taxon>
        <taxon>Heliconiinae</taxon>
        <taxon>Argynnini</taxon>
        <taxon>Brenthis</taxon>
    </lineage>
</organism>
<dbReference type="CDD" id="cd00190">
    <property type="entry name" value="Tryp_SPc"/>
    <property type="match status" value="1"/>
</dbReference>
<dbReference type="PANTHER" id="PTHR24256">
    <property type="entry name" value="TRYPTASE-RELATED"/>
    <property type="match status" value="1"/>
</dbReference>